<accession>J9GS32</accession>
<reference evidence="1" key="1">
    <citation type="journal article" date="2012" name="PLoS ONE">
        <title>Gene sets for utilization of primary and secondary nutrition supplies in the distal gut of endangered iberian lynx.</title>
        <authorList>
            <person name="Alcaide M."/>
            <person name="Messina E."/>
            <person name="Richter M."/>
            <person name="Bargiela R."/>
            <person name="Peplies J."/>
            <person name="Huws S.A."/>
            <person name="Newbold C.J."/>
            <person name="Golyshin P.N."/>
            <person name="Simon M.A."/>
            <person name="Lopez G."/>
            <person name="Yakimov M.M."/>
            <person name="Ferrer M."/>
        </authorList>
    </citation>
    <scope>NUCLEOTIDE SEQUENCE</scope>
</reference>
<proteinExistence type="predicted"/>
<organism evidence="1">
    <name type="scientific">gut metagenome</name>
    <dbReference type="NCBI Taxonomy" id="749906"/>
    <lineage>
        <taxon>unclassified sequences</taxon>
        <taxon>metagenomes</taxon>
        <taxon>organismal metagenomes</taxon>
    </lineage>
</organism>
<dbReference type="Gene3D" id="3.40.50.1110">
    <property type="entry name" value="SGNH hydrolase"/>
    <property type="match status" value="2"/>
</dbReference>
<comment type="caution">
    <text evidence="1">The sequence shown here is derived from an EMBL/GenBank/DDBJ whole genome shotgun (WGS) entry which is preliminary data.</text>
</comment>
<dbReference type="InterPro" id="IPR036514">
    <property type="entry name" value="SGNH_hydro_sf"/>
</dbReference>
<dbReference type="AlphaFoldDB" id="J9GS32"/>
<name>J9GS32_9ZZZZ</name>
<dbReference type="SUPFAM" id="SSF52266">
    <property type="entry name" value="SGNH hydrolase"/>
    <property type="match status" value="1"/>
</dbReference>
<dbReference type="EMBL" id="AMCI01002334">
    <property type="protein sequence ID" value="EJX02990.1"/>
    <property type="molecule type" value="Genomic_DNA"/>
</dbReference>
<sequence>MKYAQGKPFLILLGAVGFLGLVEWIHPTHIGNLELKPVALLADIQTEGVKNPLETSLAKIELPKTPPTVAEEHDTVPEGITPIIDYADSTMVGMAAFYQALQHRDQLARPVRIAYFGDSFIEGDILTADLRALLQRAYGGAGIGYTEVHPPFANCRITTLQKSEGWDVRHIMMKDSCENGRLGISQRYAIPMEGAYTEVNPSRNFAHLDSCEVALCYVQSKQPMTIRVRKNRAQWDTIHTEGNGEIEALPVCGHLKQLRWHFPADSTATCHGVALEGKRGIVLDNLSFRGTSGMSLNRLPQQQWNRWAKARPYDLIVLHYGLNVASKEVINYDYYNHAMKKVVQKLKKSLPSCGDSHRQRKRP</sequence>
<gene>
    <name evidence="1" type="ORF">EVA_08897</name>
</gene>
<evidence type="ECO:0000313" key="1">
    <source>
        <dbReference type="EMBL" id="EJX02990.1"/>
    </source>
</evidence>
<protein>
    <submittedName>
        <fullName evidence="1">Periplasmic protein</fullName>
    </submittedName>
</protein>